<evidence type="ECO:0000313" key="1">
    <source>
        <dbReference type="EMBL" id="AEV69717.1"/>
    </source>
</evidence>
<dbReference type="OrthoDB" id="9986980at2"/>
<gene>
    <name evidence="1" type="ordered locus">Clocl_3200</name>
</gene>
<evidence type="ECO:0000313" key="2">
    <source>
        <dbReference type="Proteomes" id="UP000005435"/>
    </source>
</evidence>
<dbReference type="Proteomes" id="UP000005435">
    <property type="component" value="Chromosome"/>
</dbReference>
<name>G8LW70_ACECE</name>
<sequence length="97" mass="11268">MFDAYGLHAHHVMPKSFAAKFGIQNGDEMFSIALDPTTHQAITARVNSAIPWWKAPFMSASQIKNEMKYLYQQMYYETEDILYKFMADFIEAGQYVE</sequence>
<dbReference type="AlphaFoldDB" id="G8LW70"/>
<reference evidence="1 2" key="2">
    <citation type="journal article" date="2012" name="Stand. Genomic Sci.">
        <title>Complete Genome Sequence of Clostridium clariflavum DSM 19732.</title>
        <authorList>
            <person name="Izquierdo J.A."/>
            <person name="Goodwin L."/>
            <person name="Davenport K.W."/>
            <person name="Teshima H."/>
            <person name="Bruce D."/>
            <person name="Detter C."/>
            <person name="Tapia R."/>
            <person name="Han S."/>
            <person name="Land M."/>
            <person name="Hauser L."/>
            <person name="Jeffries C.D."/>
            <person name="Han J."/>
            <person name="Pitluck S."/>
            <person name="Nolan M."/>
            <person name="Chen A."/>
            <person name="Huntemann M."/>
            <person name="Mavromatis K."/>
            <person name="Mikhailova N."/>
            <person name="Liolios K."/>
            <person name="Woyke T."/>
            <person name="Lynd L.R."/>
        </authorList>
    </citation>
    <scope>NUCLEOTIDE SEQUENCE [LARGE SCALE GENOMIC DNA]</scope>
    <source>
        <strain evidence="2">DSM 19732 / NBRC 101661 / EBR45</strain>
    </source>
</reference>
<dbReference type="HOGENOM" id="CLU_2341790_0_0_9"/>
<accession>G8LW70</accession>
<reference evidence="2" key="1">
    <citation type="submission" date="2011-12" db="EMBL/GenBank/DDBJ databases">
        <title>Complete sequence of Clostridium clariflavum DSM 19732.</title>
        <authorList>
            <consortium name="US DOE Joint Genome Institute"/>
            <person name="Lucas S."/>
            <person name="Han J."/>
            <person name="Lapidus A."/>
            <person name="Cheng J.-F."/>
            <person name="Goodwin L."/>
            <person name="Pitluck S."/>
            <person name="Peters L."/>
            <person name="Teshima H."/>
            <person name="Detter J.C."/>
            <person name="Han C."/>
            <person name="Tapia R."/>
            <person name="Land M."/>
            <person name="Hauser L."/>
            <person name="Kyrpides N."/>
            <person name="Ivanova N."/>
            <person name="Pagani I."/>
            <person name="Kitzmiller T."/>
            <person name="Lynd L."/>
            <person name="Izquierdo J."/>
            <person name="Woyke T."/>
        </authorList>
    </citation>
    <scope>NUCLEOTIDE SEQUENCE [LARGE SCALE GENOMIC DNA]</scope>
    <source>
        <strain evidence="2">DSM 19732 / NBRC 101661 / EBR45</strain>
    </source>
</reference>
<dbReference type="STRING" id="720554.Clocl_3200"/>
<keyword evidence="2" id="KW-1185">Reference proteome</keyword>
<dbReference type="KEGG" id="ccl:Clocl_3200"/>
<dbReference type="RefSeq" id="WP_014256252.1">
    <property type="nucleotide sequence ID" value="NC_016627.1"/>
</dbReference>
<protein>
    <submittedName>
        <fullName evidence="1">Uncharacterized protein</fullName>
    </submittedName>
</protein>
<proteinExistence type="predicted"/>
<dbReference type="EMBL" id="CP003065">
    <property type="protein sequence ID" value="AEV69717.1"/>
    <property type="molecule type" value="Genomic_DNA"/>
</dbReference>
<organism evidence="1 2">
    <name type="scientific">Acetivibrio clariflavus (strain DSM 19732 / NBRC 101661 / EBR45)</name>
    <name type="common">Clostridium clariflavum</name>
    <dbReference type="NCBI Taxonomy" id="720554"/>
    <lineage>
        <taxon>Bacteria</taxon>
        <taxon>Bacillati</taxon>
        <taxon>Bacillota</taxon>
        <taxon>Clostridia</taxon>
        <taxon>Eubacteriales</taxon>
        <taxon>Oscillospiraceae</taxon>
        <taxon>Acetivibrio</taxon>
    </lineage>
</organism>